<protein>
    <submittedName>
        <fullName evidence="2">Divalent-cation tolerance protein CutA</fullName>
    </submittedName>
</protein>
<comment type="similarity">
    <text evidence="1">Belongs to the CutA family.</text>
</comment>
<evidence type="ECO:0000256" key="1">
    <source>
        <dbReference type="ARBA" id="ARBA00010169"/>
    </source>
</evidence>
<dbReference type="SUPFAM" id="SSF54913">
    <property type="entry name" value="GlnB-like"/>
    <property type="match status" value="1"/>
</dbReference>
<name>A0ABP5DGK2_9ACTN</name>
<proteinExistence type="inferred from homology"/>
<dbReference type="PANTHER" id="PTHR23419">
    <property type="entry name" value="DIVALENT CATION TOLERANCE CUTA-RELATED"/>
    <property type="match status" value="1"/>
</dbReference>
<dbReference type="EMBL" id="BAAAPC010000001">
    <property type="protein sequence ID" value="GAA1979942.1"/>
    <property type="molecule type" value="Genomic_DNA"/>
</dbReference>
<evidence type="ECO:0000313" key="3">
    <source>
        <dbReference type="Proteomes" id="UP001501585"/>
    </source>
</evidence>
<dbReference type="InterPro" id="IPR011322">
    <property type="entry name" value="N-reg_PII-like_a/b"/>
</dbReference>
<dbReference type="Proteomes" id="UP001501585">
    <property type="component" value="Unassembled WGS sequence"/>
</dbReference>
<dbReference type="PANTHER" id="PTHR23419:SF8">
    <property type="entry name" value="FI09726P"/>
    <property type="match status" value="1"/>
</dbReference>
<sequence length="125" mass="13838">MADSMTQTVPVRVEMTTDDRASAMELARSVVERGLVACAQVGGPITSHYRWQGEVCADEEWMVVMKTSRDRLDELTAHLVEAHSYEVPEIVAVAIEGGNPEYLEWVIAETRRADPPMPSTPAAHE</sequence>
<organism evidence="2 3">
    <name type="scientific">Nocardiopsis rhodophaea</name>
    <dbReference type="NCBI Taxonomy" id="280238"/>
    <lineage>
        <taxon>Bacteria</taxon>
        <taxon>Bacillati</taxon>
        <taxon>Actinomycetota</taxon>
        <taxon>Actinomycetes</taxon>
        <taxon>Streptosporangiales</taxon>
        <taxon>Nocardiopsidaceae</taxon>
        <taxon>Nocardiopsis</taxon>
    </lineage>
</organism>
<dbReference type="InterPro" id="IPR004323">
    <property type="entry name" value="Ion_tolerance_CutA"/>
</dbReference>
<dbReference type="InterPro" id="IPR015867">
    <property type="entry name" value="N-reg_PII/ATP_PRibTrfase_C"/>
</dbReference>
<accession>A0ABP5DGK2</accession>
<evidence type="ECO:0000313" key="2">
    <source>
        <dbReference type="EMBL" id="GAA1979942.1"/>
    </source>
</evidence>
<reference evidence="3" key="1">
    <citation type="journal article" date="2019" name="Int. J. Syst. Evol. Microbiol.">
        <title>The Global Catalogue of Microorganisms (GCM) 10K type strain sequencing project: providing services to taxonomists for standard genome sequencing and annotation.</title>
        <authorList>
            <consortium name="The Broad Institute Genomics Platform"/>
            <consortium name="The Broad Institute Genome Sequencing Center for Infectious Disease"/>
            <person name="Wu L."/>
            <person name="Ma J."/>
        </authorList>
    </citation>
    <scope>NUCLEOTIDE SEQUENCE [LARGE SCALE GENOMIC DNA]</scope>
    <source>
        <strain evidence="3">JCM 15313</strain>
    </source>
</reference>
<gene>
    <name evidence="2" type="ORF">GCM10009799_01330</name>
</gene>
<dbReference type="Gene3D" id="3.30.70.120">
    <property type="match status" value="1"/>
</dbReference>
<dbReference type="Pfam" id="PF03091">
    <property type="entry name" value="CutA1"/>
    <property type="match status" value="1"/>
</dbReference>
<comment type="caution">
    <text evidence="2">The sequence shown here is derived from an EMBL/GenBank/DDBJ whole genome shotgun (WGS) entry which is preliminary data.</text>
</comment>
<keyword evidence="3" id="KW-1185">Reference proteome</keyword>